<feature type="signal peptide" evidence="11">
    <location>
        <begin position="1"/>
        <end position="21"/>
    </location>
</feature>
<accession>A0A7S2R032</accession>
<protein>
    <recommendedName>
        <fullName evidence="10">acireductone dioxygenase (Fe(2+)-requiring)</fullName>
        <ecNumber evidence="10">1.13.11.54</ecNumber>
    </recommendedName>
</protein>
<sequence>MFFRLAVRVLITAMATTMVAAESRDAGMAACVKGIPPPSGQGILPFSAWPTIYRLTSPNPEDPMKENFDQSITVDPQVLAEAGVRYEYINPTGFDYPNATAQKPWSPPEGGNNDAFVQQRRDANDYQYAEIIVVKSFYPPFWDEHLHEATTIRYMIDGSGFFDLRDVNDEWVRIPVSAGDWFEWPAGIDHRFSVDENAYIQAMRLYKGSSVPDWSAVPRSAVAGNNTARNAYVDTYLCGEDPDAPAEVEASSASYTGVGLMVGAAVLVAATL</sequence>
<feature type="chain" id="PRO_5030632842" description="acireductone dioxygenase (Fe(2+)-requiring)" evidence="11">
    <location>
        <begin position="22"/>
        <end position="272"/>
    </location>
</feature>
<evidence type="ECO:0000256" key="5">
    <source>
        <dbReference type="ARBA" id="ARBA00022723"/>
    </source>
</evidence>
<dbReference type="PANTHER" id="PTHR23418:SF0">
    <property type="entry name" value="ACIREDUCTONE DIOXYGENASE"/>
    <property type="match status" value="1"/>
</dbReference>
<comment type="catalytic activity">
    <reaction evidence="1">
        <text>1,2-dihydroxy-5-(methylsulfanyl)pent-1-en-3-one + O2 = 4-methylsulfanyl-2-oxobutanoate + formate + 2 H(+)</text>
        <dbReference type="Rhea" id="RHEA:24504"/>
        <dbReference type="ChEBI" id="CHEBI:15378"/>
        <dbReference type="ChEBI" id="CHEBI:15379"/>
        <dbReference type="ChEBI" id="CHEBI:15740"/>
        <dbReference type="ChEBI" id="CHEBI:16723"/>
        <dbReference type="ChEBI" id="CHEBI:49252"/>
        <dbReference type="EC" id="1.13.11.54"/>
    </reaction>
</comment>
<name>A0A7S2R032_9STRA</name>
<keyword evidence="4" id="KW-0028">Amino-acid biosynthesis</keyword>
<evidence type="ECO:0000256" key="3">
    <source>
        <dbReference type="ARBA" id="ARBA00022596"/>
    </source>
</evidence>
<evidence type="ECO:0000313" key="12">
    <source>
        <dbReference type="EMBL" id="CAD9656560.1"/>
    </source>
</evidence>
<dbReference type="PANTHER" id="PTHR23418">
    <property type="entry name" value="ACIREDUCTONE DIOXYGENASE"/>
    <property type="match status" value="1"/>
</dbReference>
<keyword evidence="6" id="KW-0223">Dioxygenase</keyword>
<dbReference type="AlphaFoldDB" id="A0A7S2R032"/>
<keyword evidence="5" id="KW-0479">Metal-binding</keyword>
<organism evidence="12">
    <name type="scientific">Eucampia antarctica</name>
    <dbReference type="NCBI Taxonomy" id="49252"/>
    <lineage>
        <taxon>Eukaryota</taxon>
        <taxon>Sar</taxon>
        <taxon>Stramenopiles</taxon>
        <taxon>Ochrophyta</taxon>
        <taxon>Bacillariophyta</taxon>
        <taxon>Mediophyceae</taxon>
        <taxon>Biddulphiophycidae</taxon>
        <taxon>Hemiaulales</taxon>
        <taxon>Hemiaulaceae</taxon>
        <taxon>Eucampia</taxon>
    </lineage>
</organism>
<evidence type="ECO:0000256" key="7">
    <source>
        <dbReference type="ARBA" id="ARBA00023002"/>
    </source>
</evidence>
<evidence type="ECO:0000256" key="9">
    <source>
        <dbReference type="ARBA" id="ARBA00023167"/>
    </source>
</evidence>
<dbReference type="Pfam" id="PF03079">
    <property type="entry name" value="ARD"/>
    <property type="match status" value="1"/>
</dbReference>
<keyword evidence="11" id="KW-0732">Signal</keyword>
<dbReference type="SUPFAM" id="SSF51182">
    <property type="entry name" value="RmlC-like cupins"/>
    <property type="match status" value="1"/>
</dbReference>
<keyword evidence="9" id="KW-0486">Methionine biosynthesis</keyword>
<keyword evidence="7" id="KW-0560">Oxidoreductase</keyword>
<evidence type="ECO:0000256" key="11">
    <source>
        <dbReference type="SAM" id="SignalP"/>
    </source>
</evidence>
<dbReference type="GO" id="GO:0046872">
    <property type="term" value="F:metal ion binding"/>
    <property type="evidence" value="ECO:0007669"/>
    <property type="project" value="UniProtKB-KW"/>
</dbReference>
<evidence type="ECO:0000256" key="1">
    <source>
        <dbReference type="ARBA" id="ARBA00000428"/>
    </source>
</evidence>
<dbReference type="InterPro" id="IPR014710">
    <property type="entry name" value="RmlC-like_jellyroll"/>
</dbReference>
<evidence type="ECO:0000256" key="8">
    <source>
        <dbReference type="ARBA" id="ARBA00023004"/>
    </source>
</evidence>
<dbReference type="InterPro" id="IPR011051">
    <property type="entry name" value="RmlC_Cupin_sf"/>
</dbReference>
<dbReference type="CDD" id="cd02232">
    <property type="entry name" value="cupin_ARD"/>
    <property type="match status" value="1"/>
</dbReference>
<dbReference type="EC" id="1.13.11.54" evidence="10"/>
<dbReference type="Gene3D" id="2.60.120.10">
    <property type="entry name" value="Jelly Rolls"/>
    <property type="match status" value="1"/>
</dbReference>
<dbReference type="GO" id="GO:0010309">
    <property type="term" value="F:acireductone dioxygenase [iron(II)-requiring] activity"/>
    <property type="evidence" value="ECO:0007669"/>
    <property type="project" value="UniProtKB-EC"/>
</dbReference>
<evidence type="ECO:0000256" key="4">
    <source>
        <dbReference type="ARBA" id="ARBA00022605"/>
    </source>
</evidence>
<reference evidence="12" key="1">
    <citation type="submission" date="2021-01" db="EMBL/GenBank/DDBJ databases">
        <authorList>
            <person name="Corre E."/>
            <person name="Pelletier E."/>
            <person name="Niang G."/>
            <person name="Scheremetjew M."/>
            <person name="Finn R."/>
            <person name="Kale V."/>
            <person name="Holt S."/>
            <person name="Cochrane G."/>
            <person name="Meng A."/>
            <person name="Brown T."/>
            <person name="Cohen L."/>
        </authorList>
    </citation>
    <scope>NUCLEOTIDE SEQUENCE</scope>
    <source>
        <strain evidence="12">CCMP1452</strain>
    </source>
</reference>
<dbReference type="InterPro" id="IPR004313">
    <property type="entry name" value="ARD"/>
</dbReference>
<evidence type="ECO:0000256" key="10">
    <source>
        <dbReference type="ARBA" id="ARBA00039005"/>
    </source>
</evidence>
<dbReference type="GO" id="GO:0009086">
    <property type="term" value="P:methionine biosynthetic process"/>
    <property type="evidence" value="ECO:0007669"/>
    <property type="project" value="UniProtKB-KW"/>
</dbReference>
<dbReference type="EMBL" id="HBHI01000857">
    <property type="protein sequence ID" value="CAD9656560.1"/>
    <property type="molecule type" value="Transcribed_RNA"/>
</dbReference>
<evidence type="ECO:0000256" key="6">
    <source>
        <dbReference type="ARBA" id="ARBA00022964"/>
    </source>
</evidence>
<gene>
    <name evidence="12" type="ORF">EANT1437_LOCUS359</name>
</gene>
<keyword evidence="3" id="KW-0533">Nickel</keyword>
<evidence type="ECO:0000256" key="2">
    <source>
        <dbReference type="ARBA" id="ARBA00001954"/>
    </source>
</evidence>
<comment type="cofactor">
    <cofactor evidence="2">
        <name>Fe(2+)</name>
        <dbReference type="ChEBI" id="CHEBI:29033"/>
    </cofactor>
</comment>
<keyword evidence="8" id="KW-0408">Iron</keyword>
<proteinExistence type="predicted"/>